<dbReference type="Pfam" id="PF00534">
    <property type="entry name" value="Glycos_transf_1"/>
    <property type="match status" value="1"/>
</dbReference>
<name>A0A3S0VB80_9MICO</name>
<dbReference type="GO" id="GO:0016757">
    <property type="term" value="F:glycosyltransferase activity"/>
    <property type="evidence" value="ECO:0007669"/>
    <property type="project" value="UniProtKB-KW"/>
</dbReference>
<dbReference type="Pfam" id="PF13439">
    <property type="entry name" value="Glyco_transf_4"/>
    <property type="match status" value="1"/>
</dbReference>
<sequence>MQSVHVLLDGTALPDELGGVGRYLEGLAPELRGDGVRITVVTRRSLATSTFTSGNGYGRIVVGDRFRSAPLRMLWEQFRLPLIARAVGADVIHSPHYTWPLLARTPHVVTIHDATFFTLPDDHSFVKRWFFRLWTRIGARHADALVAPSAATFHELEPFAAVRADRAIVAHHGVDLETFRPPTAADVEDFRTRLELPPAGWIAFLGTLEPRKNVPALIDAYVDRYAGTADPPALVLAGARGWDTTIEAHLARVPADLQVVLPGYLPREELHVLLGGALAVVYPSRGEGFGLPVLEAMASGASVVTTRESSLPEVGGDAVLYAASDARSIADALPSVSDDADERADRVRRARERAATFTWAASAEAHRAAYRLAASGSRS</sequence>
<accession>A0A3S0VB80</accession>
<evidence type="ECO:0000259" key="4">
    <source>
        <dbReference type="Pfam" id="PF13439"/>
    </source>
</evidence>
<dbReference type="Gene3D" id="3.40.50.2000">
    <property type="entry name" value="Glycogen Phosphorylase B"/>
    <property type="match status" value="2"/>
</dbReference>
<evidence type="ECO:0000256" key="2">
    <source>
        <dbReference type="ARBA" id="ARBA00022679"/>
    </source>
</evidence>
<keyword evidence="1" id="KW-0328">Glycosyltransferase</keyword>
<keyword evidence="6" id="KW-1185">Reference proteome</keyword>
<dbReference type="EMBL" id="RZGZ01000002">
    <property type="protein sequence ID" value="RUR01335.1"/>
    <property type="molecule type" value="Genomic_DNA"/>
</dbReference>
<dbReference type="OrthoDB" id="9801609at2"/>
<dbReference type="PANTHER" id="PTHR46401">
    <property type="entry name" value="GLYCOSYLTRANSFERASE WBBK-RELATED"/>
    <property type="match status" value="1"/>
</dbReference>
<dbReference type="PANTHER" id="PTHR46401:SF2">
    <property type="entry name" value="GLYCOSYLTRANSFERASE WBBK-RELATED"/>
    <property type="match status" value="1"/>
</dbReference>
<gene>
    <name evidence="5" type="ORF">ELQ94_07455</name>
</gene>
<dbReference type="CDD" id="cd03809">
    <property type="entry name" value="GT4_MtfB-like"/>
    <property type="match status" value="1"/>
</dbReference>
<dbReference type="AlphaFoldDB" id="A0A3S0VB80"/>
<dbReference type="GO" id="GO:0009103">
    <property type="term" value="P:lipopolysaccharide biosynthetic process"/>
    <property type="evidence" value="ECO:0007669"/>
    <property type="project" value="TreeGrafter"/>
</dbReference>
<keyword evidence="2 5" id="KW-0808">Transferase</keyword>
<feature type="domain" description="Glycosyltransferase subfamily 4-like N-terminal" evidence="4">
    <location>
        <begin position="18"/>
        <end position="177"/>
    </location>
</feature>
<dbReference type="SUPFAM" id="SSF53756">
    <property type="entry name" value="UDP-Glycosyltransferase/glycogen phosphorylase"/>
    <property type="match status" value="1"/>
</dbReference>
<evidence type="ECO:0000256" key="1">
    <source>
        <dbReference type="ARBA" id="ARBA00022676"/>
    </source>
</evidence>
<comment type="caution">
    <text evidence="5">The sequence shown here is derived from an EMBL/GenBank/DDBJ whole genome shotgun (WGS) entry which is preliminary data.</text>
</comment>
<reference evidence="5 6" key="1">
    <citation type="submission" date="2018-12" db="EMBL/GenBank/DDBJ databases">
        <authorList>
            <person name="Li F."/>
        </authorList>
    </citation>
    <scope>NUCLEOTIDE SEQUENCE [LARGE SCALE GENOMIC DNA]</scope>
    <source>
        <strain evidence="5 6">EGI 6500705</strain>
    </source>
</reference>
<dbReference type="InterPro" id="IPR001296">
    <property type="entry name" value="Glyco_trans_1"/>
</dbReference>
<feature type="domain" description="Glycosyl transferase family 1" evidence="3">
    <location>
        <begin position="202"/>
        <end position="353"/>
    </location>
</feature>
<evidence type="ECO:0000313" key="5">
    <source>
        <dbReference type="EMBL" id="RUR01335.1"/>
    </source>
</evidence>
<proteinExistence type="predicted"/>
<dbReference type="InterPro" id="IPR028098">
    <property type="entry name" value="Glyco_trans_4-like_N"/>
</dbReference>
<protein>
    <submittedName>
        <fullName evidence="5">Glycosyltransferase family 1 protein</fullName>
    </submittedName>
</protein>
<organism evidence="5 6">
    <name type="scientific">Labedella endophytica</name>
    <dbReference type="NCBI Taxonomy" id="1523160"/>
    <lineage>
        <taxon>Bacteria</taxon>
        <taxon>Bacillati</taxon>
        <taxon>Actinomycetota</taxon>
        <taxon>Actinomycetes</taxon>
        <taxon>Micrococcales</taxon>
        <taxon>Microbacteriaceae</taxon>
        <taxon>Labedella</taxon>
    </lineage>
</organism>
<evidence type="ECO:0000259" key="3">
    <source>
        <dbReference type="Pfam" id="PF00534"/>
    </source>
</evidence>
<evidence type="ECO:0000313" key="6">
    <source>
        <dbReference type="Proteomes" id="UP000274909"/>
    </source>
</evidence>
<dbReference type="Proteomes" id="UP000274909">
    <property type="component" value="Unassembled WGS sequence"/>
</dbReference>